<dbReference type="AlphaFoldDB" id="A0A0A8ZS89"/>
<reference evidence="1" key="1">
    <citation type="submission" date="2014-09" db="EMBL/GenBank/DDBJ databases">
        <authorList>
            <person name="Magalhaes I.L.F."/>
            <person name="Oliveira U."/>
            <person name="Santos F.R."/>
            <person name="Vidigal T.H.D.A."/>
            <person name="Brescovit A.D."/>
            <person name="Santos A.J."/>
        </authorList>
    </citation>
    <scope>NUCLEOTIDE SEQUENCE</scope>
    <source>
        <tissue evidence="1">Shoot tissue taken approximately 20 cm above the soil surface</tissue>
    </source>
</reference>
<dbReference type="EMBL" id="GBRH01257337">
    <property type="protein sequence ID" value="JAD40558.1"/>
    <property type="molecule type" value="Transcribed_RNA"/>
</dbReference>
<sequence>MVTILPISKPKMEWYHEKIIEVQISVQTTKSSLIL</sequence>
<accession>A0A0A8ZS89</accession>
<proteinExistence type="predicted"/>
<organism evidence="1">
    <name type="scientific">Arundo donax</name>
    <name type="common">Giant reed</name>
    <name type="synonym">Donax arundinaceus</name>
    <dbReference type="NCBI Taxonomy" id="35708"/>
    <lineage>
        <taxon>Eukaryota</taxon>
        <taxon>Viridiplantae</taxon>
        <taxon>Streptophyta</taxon>
        <taxon>Embryophyta</taxon>
        <taxon>Tracheophyta</taxon>
        <taxon>Spermatophyta</taxon>
        <taxon>Magnoliopsida</taxon>
        <taxon>Liliopsida</taxon>
        <taxon>Poales</taxon>
        <taxon>Poaceae</taxon>
        <taxon>PACMAD clade</taxon>
        <taxon>Arundinoideae</taxon>
        <taxon>Arundineae</taxon>
        <taxon>Arundo</taxon>
    </lineage>
</organism>
<protein>
    <submittedName>
        <fullName evidence="1">Uncharacterized protein</fullName>
    </submittedName>
</protein>
<name>A0A0A8ZS89_ARUDO</name>
<reference evidence="1" key="2">
    <citation type="journal article" date="2015" name="Data Brief">
        <title>Shoot transcriptome of the giant reed, Arundo donax.</title>
        <authorList>
            <person name="Barrero R.A."/>
            <person name="Guerrero F.D."/>
            <person name="Moolhuijzen P."/>
            <person name="Goolsby J.A."/>
            <person name="Tidwell J."/>
            <person name="Bellgard S.E."/>
            <person name="Bellgard M.I."/>
        </authorList>
    </citation>
    <scope>NUCLEOTIDE SEQUENCE</scope>
    <source>
        <tissue evidence="1">Shoot tissue taken approximately 20 cm above the soil surface</tissue>
    </source>
</reference>
<evidence type="ECO:0000313" key="1">
    <source>
        <dbReference type="EMBL" id="JAD40558.1"/>
    </source>
</evidence>